<dbReference type="AlphaFoldDB" id="A0A0G2FEY9"/>
<dbReference type="Proteomes" id="UP000034680">
    <property type="component" value="Unassembled WGS sequence"/>
</dbReference>
<protein>
    <submittedName>
        <fullName evidence="1">Uncharacterized protein</fullName>
    </submittedName>
</protein>
<evidence type="ECO:0000313" key="2">
    <source>
        <dbReference type="Proteomes" id="UP000034680"/>
    </source>
</evidence>
<name>A0A0G2FEY9_9PEZI</name>
<organism evidence="1 2">
    <name type="scientific">Diaporthe ampelina</name>
    <dbReference type="NCBI Taxonomy" id="1214573"/>
    <lineage>
        <taxon>Eukaryota</taxon>
        <taxon>Fungi</taxon>
        <taxon>Dikarya</taxon>
        <taxon>Ascomycota</taxon>
        <taxon>Pezizomycotina</taxon>
        <taxon>Sordariomycetes</taxon>
        <taxon>Sordariomycetidae</taxon>
        <taxon>Diaporthales</taxon>
        <taxon>Diaporthaceae</taxon>
        <taxon>Diaporthe</taxon>
    </lineage>
</organism>
<accession>A0A0G2FEY9</accession>
<evidence type="ECO:0000313" key="1">
    <source>
        <dbReference type="EMBL" id="KKY33117.1"/>
    </source>
</evidence>
<dbReference type="EMBL" id="LCUC01000258">
    <property type="protein sequence ID" value="KKY33117.1"/>
    <property type="molecule type" value="Genomic_DNA"/>
</dbReference>
<gene>
    <name evidence="1" type="ORF">UCDDA912_g06941</name>
</gene>
<reference evidence="1 2" key="2">
    <citation type="submission" date="2015-05" db="EMBL/GenBank/DDBJ databases">
        <authorList>
            <person name="Morales-Cruz A."/>
            <person name="Amrine K.C."/>
            <person name="Cantu D."/>
        </authorList>
    </citation>
    <scope>NUCLEOTIDE SEQUENCE [LARGE SCALE GENOMIC DNA]</scope>
    <source>
        <strain evidence="1">DA912</strain>
    </source>
</reference>
<comment type="caution">
    <text evidence="1">The sequence shown here is derived from an EMBL/GenBank/DDBJ whole genome shotgun (WGS) entry which is preliminary data.</text>
</comment>
<proteinExistence type="predicted"/>
<sequence length="124" mass="13731">MHPPPPAAETSFATIQPGTDYEIPTSQESLPETFVTFCHPGYEAPFNKLFFLPRVEKTPNGSWGVHYLTALTACQIVANNAFDGYISDQADGAPLTTNPDSVLLRSRYFFIVPDRPERNGYHPG</sequence>
<reference evidence="1 2" key="1">
    <citation type="submission" date="2015-05" db="EMBL/GenBank/DDBJ databases">
        <title>Distinctive expansion of gene families associated with plant cell wall degradation and secondary metabolism in the genomes of grapevine trunk pathogens.</title>
        <authorList>
            <person name="Lawrence D.P."/>
            <person name="Travadon R."/>
            <person name="Rolshausen P.E."/>
            <person name="Baumgartner K."/>
        </authorList>
    </citation>
    <scope>NUCLEOTIDE SEQUENCE [LARGE SCALE GENOMIC DNA]</scope>
    <source>
        <strain evidence="1">DA912</strain>
    </source>
</reference>
<keyword evidence="2" id="KW-1185">Reference proteome</keyword>
<dbReference type="OrthoDB" id="2142759at2759"/>